<protein>
    <submittedName>
        <fullName evidence="2">Uncharacterized protein</fullName>
    </submittedName>
</protein>
<evidence type="ECO:0000313" key="3">
    <source>
        <dbReference type="Proteomes" id="UP000762676"/>
    </source>
</evidence>
<sequence length="109" mass="12209">MPNIGVSTPQDKKEGCKTSGDGTLRVVVSSMKWPVIELFKTSSFLQNSDDLQVFELNGTTMRQNSELHKNESKVGNFDAARRMQLAGRYLRHKRLYDDGLALLAPTQGH</sequence>
<organism evidence="2 3">
    <name type="scientific">Elysia marginata</name>
    <dbReference type="NCBI Taxonomy" id="1093978"/>
    <lineage>
        <taxon>Eukaryota</taxon>
        <taxon>Metazoa</taxon>
        <taxon>Spiralia</taxon>
        <taxon>Lophotrochozoa</taxon>
        <taxon>Mollusca</taxon>
        <taxon>Gastropoda</taxon>
        <taxon>Heterobranchia</taxon>
        <taxon>Euthyneura</taxon>
        <taxon>Panpulmonata</taxon>
        <taxon>Sacoglossa</taxon>
        <taxon>Placobranchoidea</taxon>
        <taxon>Plakobranchidae</taxon>
        <taxon>Elysia</taxon>
    </lineage>
</organism>
<feature type="region of interest" description="Disordered" evidence="1">
    <location>
        <begin position="1"/>
        <end position="21"/>
    </location>
</feature>
<evidence type="ECO:0000256" key="1">
    <source>
        <dbReference type="SAM" id="MobiDB-lite"/>
    </source>
</evidence>
<accession>A0AAV4I1W9</accession>
<dbReference type="AlphaFoldDB" id="A0AAV4I1W9"/>
<reference evidence="2 3" key="1">
    <citation type="journal article" date="2021" name="Elife">
        <title>Chloroplast acquisition without the gene transfer in kleptoplastic sea slugs, Plakobranchus ocellatus.</title>
        <authorList>
            <person name="Maeda T."/>
            <person name="Takahashi S."/>
            <person name="Yoshida T."/>
            <person name="Shimamura S."/>
            <person name="Takaki Y."/>
            <person name="Nagai Y."/>
            <person name="Toyoda A."/>
            <person name="Suzuki Y."/>
            <person name="Arimoto A."/>
            <person name="Ishii H."/>
            <person name="Satoh N."/>
            <person name="Nishiyama T."/>
            <person name="Hasebe M."/>
            <person name="Maruyama T."/>
            <person name="Minagawa J."/>
            <person name="Obokata J."/>
            <person name="Shigenobu S."/>
        </authorList>
    </citation>
    <scope>NUCLEOTIDE SEQUENCE [LARGE SCALE GENOMIC DNA]</scope>
</reference>
<keyword evidence="3" id="KW-1185">Reference proteome</keyword>
<comment type="caution">
    <text evidence="2">The sequence shown here is derived from an EMBL/GenBank/DDBJ whole genome shotgun (WGS) entry which is preliminary data.</text>
</comment>
<gene>
    <name evidence="2" type="ORF">ElyMa_004656700</name>
</gene>
<proteinExistence type="predicted"/>
<name>A0AAV4I1W9_9GAST</name>
<dbReference type="Proteomes" id="UP000762676">
    <property type="component" value="Unassembled WGS sequence"/>
</dbReference>
<dbReference type="EMBL" id="BMAT01009340">
    <property type="protein sequence ID" value="GFS04443.1"/>
    <property type="molecule type" value="Genomic_DNA"/>
</dbReference>
<evidence type="ECO:0000313" key="2">
    <source>
        <dbReference type="EMBL" id="GFS04443.1"/>
    </source>
</evidence>